<reference evidence="4 5" key="1">
    <citation type="submission" date="2018-03" db="EMBL/GenBank/DDBJ databases">
        <authorList>
            <person name="Guldener U."/>
        </authorList>
    </citation>
    <scope>NUCLEOTIDE SEQUENCE [LARGE SCALE GENOMIC DNA]</scope>
    <source>
        <strain evidence="4 5">DAOM196992</strain>
    </source>
</reference>
<dbReference type="Proteomes" id="UP000323386">
    <property type="component" value="Unassembled WGS sequence"/>
</dbReference>
<evidence type="ECO:0000313" key="4">
    <source>
        <dbReference type="EMBL" id="SPO37492.1"/>
    </source>
</evidence>
<keyword evidence="3" id="KW-0812">Transmembrane</keyword>
<proteinExistence type="inferred from homology"/>
<dbReference type="PANTHER" id="PTHR31834">
    <property type="entry name" value="INITIATION-SPECIFIC ALPHA-1,6-MANNOSYLTRANSFERASE"/>
    <property type="match status" value="1"/>
</dbReference>
<dbReference type="Pfam" id="PF04488">
    <property type="entry name" value="Gly_transf_sug"/>
    <property type="match status" value="1"/>
</dbReference>
<feature type="compositionally biased region" description="Basic and acidic residues" evidence="2">
    <location>
        <begin position="425"/>
        <end position="442"/>
    </location>
</feature>
<evidence type="ECO:0000256" key="1">
    <source>
        <dbReference type="ARBA" id="ARBA00009003"/>
    </source>
</evidence>
<evidence type="ECO:0000256" key="2">
    <source>
        <dbReference type="SAM" id="MobiDB-lite"/>
    </source>
</evidence>
<keyword evidence="5" id="KW-1185">Reference proteome</keyword>
<dbReference type="AlphaFoldDB" id="A0A5C3EZI8"/>
<sequence length="540" mass="61198">MFNILGLGAKGSSADRGIGLQPYRSPTKEVSLSFKERQAYSPLYHGHDDGNIAGGSTDRVHSDSIYSIDGAERITSPPPGYRPPSRYTTIIPRLSRKRPSRRCLFFAVALAIASTLYICAYTFFRPPNYINLPPELYLKYLNQTLATQIPTEHARSALSRHLDQIRYPPPSILEAGQEPSDPKKPWSVVPKTIWSSDGKPAPNVWASKWTQMGADPKFLDDAAAEAWVEKHWHGTEIKRIWDEMPRFILKADLLRYLLLLLEGGTWSDMDTVPLMPLSDWAKDAVPLSTLLPDHGDVLFTNMVGSPSLQWKKTAAAAVKARLADGKDAAGVNSAVEREREPIRAIIGIESDPTENASIRAWFERARILPMNRHRSLQFVQWTMHLAPNHPILLDVLRRVLQASEIYRANEAEKERDGFADGWGWGERDPHHRTEQAQARRERTSEPWQTIHYQWKWQAGAWRWGWHTNSVEEWTGPAVWTDAVVSYLYAAAGVRPEDLVGLTQPVQIRDIVILPSSGFNPADRIQPTSRLVHLFRGSWKY</sequence>
<keyword evidence="3" id="KW-1133">Transmembrane helix</keyword>
<evidence type="ECO:0000256" key="3">
    <source>
        <dbReference type="SAM" id="Phobius"/>
    </source>
</evidence>
<protein>
    <submittedName>
        <fullName evidence="4">Related to Alpha-1,6-mannosyltransferase</fullName>
    </submittedName>
</protein>
<evidence type="ECO:0000313" key="5">
    <source>
        <dbReference type="Proteomes" id="UP000323386"/>
    </source>
</evidence>
<feature type="region of interest" description="Disordered" evidence="2">
    <location>
        <begin position="418"/>
        <end position="442"/>
    </location>
</feature>
<dbReference type="GO" id="GO:0000009">
    <property type="term" value="F:alpha-1,6-mannosyltransferase activity"/>
    <property type="evidence" value="ECO:0007669"/>
    <property type="project" value="InterPro"/>
</dbReference>
<keyword evidence="4" id="KW-0808">Transferase</keyword>
<name>A0A5C3EZI8_9BASI</name>
<dbReference type="PANTHER" id="PTHR31834:SF1">
    <property type="entry name" value="INITIATION-SPECIFIC ALPHA-1,6-MANNOSYLTRANSFERASE"/>
    <property type="match status" value="1"/>
</dbReference>
<dbReference type="InterPro" id="IPR007577">
    <property type="entry name" value="GlycoTrfase_DXD_sugar-bd_CS"/>
</dbReference>
<dbReference type="InterPro" id="IPR039367">
    <property type="entry name" value="Och1-like"/>
</dbReference>
<keyword evidence="3" id="KW-0472">Membrane</keyword>
<dbReference type="InterPro" id="IPR029044">
    <property type="entry name" value="Nucleotide-diphossugar_trans"/>
</dbReference>
<dbReference type="OrthoDB" id="409543at2759"/>
<feature type="transmembrane region" description="Helical" evidence="3">
    <location>
        <begin position="103"/>
        <end position="124"/>
    </location>
</feature>
<keyword evidence="4" id="KW-0328">Glycosyltransferase</keyword>
<organism evidence="4 5">
    <name type="scientific">Pseudozyma flocculosa</name>
    <dbReference type="NCBI Taxonomy" id="84751"/>
    <lineage>
        <taxon>Eukaryota</taxon>
        <taxon>Fungi</taxon>
        <taxon>Dikarya</taxon>
        <taxon>Basidiomycota</taxon>
        <taxon>Ustilaginomycotina</taxon>
        <taxon>Ustilaginomycetes</taxon>
        <taxon>Ustilaginales</taxon>
        <taxon>Ustilaginaceae</taxon>
        <taxon>Pseudozyma</taxon>
    </lineage>
</organism>
<dbReference type="GO" id="GO:0006487">
    <property type="term" value="P:protein N-linked glycosylation"/>
    <property type="evidence" value="ECO:0007669"/>
    <property type="project" value="TreeGrafter"/>
</dbReference>
<dbReference type="GO" id="GO:0000136">
    <property type="term" value="C:mannan polymerase complex"/>
    <property type="evidence" value="ECO:0007669"/>
    <property type="project" value="TreeGrafter"/>
</dbReference>
<dbReference type="EMBL" id="OOIP01000007">
    <property type="protein sequence ID" value="SPO37492.1"/>
    <property type="molecule type" value="Genomic_DNA"/>
</dbReference>
<comment type="similarity">
    <text evidence="1">Belongs to the glycosyltransferase 32 family.</text>
</comment>
<accession>A0A5C3EZI8</accession>
<dbReference type="Gene3D" id="3.90.550.20">
    <property type="match status" value="1"/>
</dbReference>
<gene>
    <name evidence="4" type="ORF">PSFLO_02967</name>
</gene>
<dbReference type="SUPFAM" id="SSF53448">
    <property type="entry name" value="Nucleotide-diphospho-sugar transferases"/>
    <property type="match status" value="1"/>
</dbReference>